<dbReference type="InterPro" id="IPR005666">
    <property type="entry name" value="Sulph_transpt1"/>
</dbReference>
<dbReference type="RefSeq" id="WP_026816805.1">
    <property type="nucleotide sequence ID" value="NZ_AUFF01000003.1"/>
</dbReference>
<evidence type="ECO:0000256" key="4">
    <source>
        <dbReference type="ARBA" id="ARBA00022967"/>
    </source>
</evidence>
<keyword evidence="5" id="KW-0764">Sulfate transport</keyword>
<dbReference type="PROSITE" id="PS50893">
    <property type="entry name" value="ABC_TRANSPORTER_2"/>
    <property type="match status" value="1"/>
</dbReference>
<accession>A0A091BEA8</accession>
<dbReference type="GO" id="GO:0005524">
    <property type="term" value="F:ATP binding"/>
    <property type="evidence" value="ECO:0007669"/>
    <property type="project" value="UniProtKB-KW"/>
</dbReference>
<sequence length="347" mass="37883">MDIRIEGVSKIFEGTAALHPVDLAIPSGQLVALLGPSGSGKTTLLRLIAGLLPADEGRILFGGRDATRLSLRERRVGFVFQHYALFPHLTVFENVAFGLRCKPRRERPKEADIAAKVRELLELVQMIDYRERLPAQLSGGQKQRVALARAMAIGPTVLLLDEPFGALDAKVRVELRRWLRRIHEETGFTTVFVTHDQEEALELADRVVVMNRGRIEQDGEPEQVYAEPATPFVFDFLGRSNQIGGRVDGGGFRLGDDGAVLPAEAGAPGPATLFVRPHDISVVSTDEGVAATVTEVRRLAGRLILEAELAGQSRPVEVDLPSGDVAAPRRGERIGLALRRYQVFPGA</sequence>
<dbReference type="InterPro" id="IPR050093">
    <property type="entry name" value="ABC_SmlMolc_Importer"/>
</dbReference>
<dbReference type="NCBIfam" id="TIGR00968">
    <property type="entry name" value="3a0106s01"/>
    <property type="match status" value="1"/>
</dbReference>
<evidence type="ECO:0000256" key="2">
    <source>
        <dbReference type="ARBA" id="ARBA00022741"/>
    </source>
</evidence>
<proteinExistence type="predicted"/>
<dbReference type="InterPro" id="IPR027417">
    <property type="entry name" value="P-loop_NTPase"/>
</dbReference>
<protein>
    <recommendedName>
        <fullName evidence="6">ABC transporter domain-containing protein</fullName>
    </recommendedName>
</protein>
<comment type="caution">
    <text evidence="7">The sequence shown here is derived from an EMBL/GenBank/DDBJ whole genome shotgun (WGS) entry which is preliminary data.</text>
</comment>
<evidence type="ECO:0000256" key="3">
    <source>
        <dbReference type="ARBA" id="ARBA00022840"/>
    </source>
</evidence>
<dbReference type="Pfam" id="PF17850">
    <property type="entry name" value="CysA_C_terminal"/>
    <property type="match status" value="1"/>
</dbReference>
<dbReference type="SMART" id="SM00382">
    <property type="entry name" value="AAA"/>
    <property type="match status" value="1"/>
</dbReference>
<dbReference type="InterPro" id="IPR017871">
    <property type="entry name" value="ABC_transporter-like_CS"/>
</dbReference>
<dbReference type="SUPFAM" id="SSF50331">
    <property type="entry name" value="MOP-like"/>
    <property type="match status" value="1"/>
</dbReference>
<dbReference type="STRING" id="1121013.GCA_000426365_01518"/>
<dbReference type="Gene3D" id="3.40.50.300">
    <property type="entry name" value="P-loop containing nucleotide triphosphate hydrolases"/>
    <property type="match status" value="1"/>
</dbReference>
<keyword evidence="2" id="KW-0547">Nucleotide-binding</keyword>
<dbReference type="InterPro" id="IPR008995">
    <property type="entry name" value="Mo/tungstate-bd_C_term_dom"/>
</dbReference>
<dbReference type="Proteomes" id="UP000029391">
    <property type="component" value="Unassembled WGS sequence"/>
</dbReference>
<dbReference type="SUPFAM" id="SSF52540">
    <property type="entry name" value="P-loop containing nucleoside triphosphate hydrolases"/>
    <property type="match status" value="1"/>
</dbReference>
<keyword evidence="3" id="KW-0067">ATP-binding</keyword>
<keyword evidence="1" id="KW-0813">Transport</keyword>
<dbReference type="OrthoDB" id="9802264at2"/>
<dbReference type="eggNOG" id="COG1118">
    <property type="taxonomic scope" value="Bacteria"/>
</dbReference>
<keyword evidence="8" id="KW-1185">Reference proteome</keyword>
<dbReference type="EMBL" id="AWXU01000011">
    <property type="protein sequence ID" value="KFN50993.1"/>
    <property type="molecule type" value="Genomic_DNA"/>
</dbReference>
<dbReference type="PANTHER" id="PTHR42781:SF4">
    <property type="entry name" value="SPERMIDINE_PUTRESCINE IMPORT ATP-BINDING PROTEIN POTA"/>
    <property type="match status" value="1"/>
</dbReference>
<dbReference type="GO" id="GO:0015697">
    <property type="term" value="P:quaternary ammonium group transport"/>
    <property type="evidence" value="ECO:0007669"/>
    <property type="project" value="UniProtKB-ARBA"/>
</dbReference>
<reference evidence="7 8" key="1">
    <citation type="submission" date="2013-09" db="EMBL/GenBank/DDBJ databases">
        <title>Genome sequencing of Arenimonas composti.</title>
        <authorList>
            <person name="Chen F."/>
            <person name="Wang G."/>
        </authorList>
    </citation>
    <scope>NUCLEOTIDE SEQUENCE [LARGE SCALE GENOMIC DNA]</scope>
    <source>
        <strain evidence="7 8">TR7-09</strain>
    </source>
</reference>
<evidence type="ECO:0000313" key="8">
    <source>
        <dbReference type="Proteomes" id="UP000029391"/>
    </source>
</evidence>
<evidence type="ECO:0000256" key="1">
    <source>
        <dbReference type="ARBA" id="ARBA00022448"/>
    </source>
</evidence>
<dbReference type="GO" id="GO:0016887">
    <property type="term" value="F:ATP hydrolysis activity"/>
    <property type="evidence" value="ECO:0007669"/>
    <property type="project" value="InterPro"/>
</dbReference>
<gene>
    <name evidence="7" type="ORF">P873_04670</name>
</gene>
<dbReference type="InterPro" id="IPR041193">
    <property type="entry name" value="CysA_C"/>
</dbReference>
<evidence type="ECO:0000313" key="7">
    <source>
        <dbReference type="EMBL" id="KFN50993.1"/>
    </source>
</evidence>
<dbReference type="PROSITE" id="PS00211">
    <property type="entry name" value="ABC_TRANSPORTER_1"/>
    <property type="match status" value="1"/>
</dbReference>
<dbReference type="InterPro" id="IPR003593">
    <property type="entry name" value="AAA+_ATPase"/>
</dbReference>
<keyword evidence="4" id="KW-1278">Translocase</keyword>
<organism evidence="7 8">
    <name type="scientific">Arenimonas composti TR7-09 = DSM 18010</name>
    <dbReference type="NCBI Taxonomy" id="1121013"/>
    <lineage>
        <taxon>Bacteria</taxon>
        <taxon>Pseudomonadati</taxon>
        <taxon>Pseudomonadota</taxon>
        <taxon>Gammaproteobacteria</taxon>
        <taxon>Lysobacterales</taxon>
        <taxon>Lysobacteraceae</taxon>
        <taxon>Arenimonas</taxon>
    </lineage>
</organism>
<dbReference type="GO" id="GO:0043190">
    <property type="term" value="C:ATP-binding cassette (ABC) transporter complex"/>
    <property type="evidence" value="ECO:0007669"/>
    <property type="project" value="InterPro"/>
</dbReference>
<dbReference type="InterPro" id="IPR003439">
    <property type="entry name" value="ABC_transporter-like_ATP-bd"/>
</dbReference>
<dbReference type="FunFam" id="3.40.50.300:FF:000425">
    <property type="entry name" value="Probable ABC transporter, ATP-binding subunit"/>
    <property type="match status" value="1"/>
</dbReference>
<feature type="domain" description="ABC transporter" evidence="6">
    <location>
        <begin position="3"/>
        <end position="237"/>
    </location>
</feature>
<name>A0A091BEA8_9GAMM</name>
<dbReference type="PANTHER" id="PTHR42781">
    <property type="entry name" value="SPERMIDINE/PUTRESCINE IMPORT ATP-BINDING PROTEIN POTA"/>
    <property type="match status" value="1"/>
</dbReference>
<dbReference type="GO" id="GO:0015419">
    <property type="term" value="F:ABC-type sulfate transporter activity"/>
    <property type="evidence" value="ECO:0007669"/>
    <property type="project" value="InterPro"/>
</dbReference>
<dbReference type="AlphaFoldDB" id="A0A091BEA8"/>
<evidence type="ECO:0000259" key="6">
    <source>
        <dbReference type="PROSITE" id="PS50893"/>
    </source>
</evidence>
<dbReference type="Pfam" id="PF00005">
    <property type="entry name" value="ABC_tran"/>
    <property type="match status" value="1"/>
</dbReference>
<evidence type="ECO:0000256" key="5">
    <source>
        <dbReference type="ARBA" id="ARBA00023032"/>
    </source>
</evidence>